<dbReference type="Gene3D" id="1.10.630.10">
    <property type="entry name" value="Cytochrome P450"/>
    <property type="match status" value="1"/>
</dbReference>
<keyword evidence="4" id="KW-0560">Oxidoreductase</keyword>
<dbReference type="RefSeq" id="WP_390248415.1">
    <property type="nucleotide sequence ID" value="NZ_JBHSDT010000001.1"/>
</dbReference>
<keyword evidence="3" id="KW-0479">Metal-binding</keyword>
<dbReference type="PANTHER" id="PTHR24302:SF15">
    <property type="entry name" value="FATTY-ACID PEROXYGENASE"/>
    <property type="match status" value="1"/>
</dbReference>
<dbReference type="SUPFAM" id="SSF48264">
    <property type="entry name" value="Cytochrome P450"/>
    <property type="match status" value="1"/>
</dbReference>
<organism evidence="6 7">
    <name type="scientific">Gracilibacillus xinjiangensis</name>
    <dbReference type="NCBI Taxonomy" id="1193282"/>
    <lineage>
        <taxon>Bacteria</taxon>
        <taxon>Bacillati</taxon>
        <taxon>Bacillota</taxon>
        <taxon>Bacilli</taxon>
        <taxon>Bacillales</taxon>
        <taxon>Bacillaceae</taxon>
        <taxon>Gracilibacillus</taxon>
    </lineage>
</organism>
<gene>
    <name evidence="6" type="ORF">ACFOY7_00815</name>
</gene>
<evidence type="ECO:0000256" key="1">
    <source>
        <dbReference type="ARBA" id="ARBA00010617"/>
    </source>
</evidence>
<sequence length="416" mass="48420">MSNTIPREEGMDNTLSLLREGYKYILNRRRSFDSNVFETRLLGKKAICLGGKEAAELFYDSEKFKRESAAPNRVVQTLMGKKAIQTLDGEMHKYRKEMFMSLMSSDNVERLKKIVKEQWVASAERWEQKNQIILYEEVQQILCIAACRWAGVQVQEDELKVLANDLEALYESPAALGPDHWRGRNARNRVEKLVQELVGMVRDGEIQPSEHTALYKFTWQRNLDGELLDTETVAVEVINILRPIVAISVYINFTVLALHHYPEERKKLAADDGKYAHMFIQEVRRYYPFFPFVAARVKQDFIWKDYKFEENTLTFLDLYGTNHDPEVWENPDLFNPQRFEDWEGSPFGFIPQGGGEYGMGHRCAGEWVTIEVMKESLDYLMNGIDYDMPNQDLMYSMTSIPSIPHSKVIIQNIKRL</sequence>
<dbReference type="InterPro" id="IPR050705">
    <property type="entry name" value="Cytochrome_P450_3A"/>
</dbReference>
<dbReference type="InterPro" id="IPR001128">
    <property type="entry name" value="Cyt_P450"/>
</dbReference>
<evidence type="ECO:0000256" key="5">
    <source>
        <dbReference type="ARBA" id="ARBA00023004"/>
    </source>
</evidence>
<evidence type="ECO:0000313" key="7">
    <source>
        <dbReference type="Proteomes" id="UP001595882"/>
    </source>
</evidence>
<dbReference type="Pfam" id="PF00067">
    <property type="entry name" value="p450"/>
    <property type="match status" value="1"/>
</dbReference>
<comment type="similarity">
    <text evidence="1">Belongs to the cytochrome P450 family.</text>
</comment>
<dbReference type="EMBL" id="JBHSDT010000001">
    <property type="protein sequence ID" value="MFC4401640.1"/>
    <property type="molecule type" value="Genomic_DNA"/>
</dbReference>
<dbReference type="InterPro" id="IPR036396">
    <property type="entry name" value="Cyt_P450_sf"/>
</dbReference>
<name>A0ABV8WPD6_9BACI</name>
<dbReference type="InterPro" id="IPR002401">
    <property type="entry name" value="Cyt_P450_E_grp-I"/>
</dbReference>
<evidence type="ECO:0000256" key="2">
    <source>
        <dbReference type="ARBA" id="ARBA00022617"/>
    </source>
</evidence>
<keyword evidence="5" id="KW-0408">Iron</keyword>
<evidence type="ECO:0000256" key="4">
    <source>
        <dbReference type="ARBA" id="ARBA00023002"/>
    </source>
</evidence>
<keyword evidence="7" id="KW-1185">Reference proteome</keyword>
<comment type="caution">
    <text evidence="6">The sequence shown here is derived from an EMBL/GenBank/DDBJ whole genome shotgun (WGS) entry which is preliminary data.</text>
</comment>
<dbReference type="PRINTS" id="PR00463">
    <property type="entry name" value="EP450I"/>
</dbReference>
<dbReference type="CDD" id="cd11067">
    <property type="entry name" value="CYP152"/>
    <property type="match status" value="1"/>
</dbReference>
<protein>
    <submittedName>
        <fullName evidence="6">Cytochrome P450</fullName>
    </submittedName>
</protein>
<keyword evidence="2" id="KW-0349">Heme</keyword>
<dbReference type="Proteomes" id="UP001595882">
    <property type="component" value="Unassembled WGS sequence"/>
</dbReference>
<dbReference type="PANTHER" id="PTHR24302">
    <property type="entry name" value="CYTOCHROME P450 FAMILY 3"/>
    <property type="match status" value="1"/>
</dbReference>
<evidence type="ECO:0000313" key="6">
    <source>
        <dbReference type="EMBL" id="MFC4401640.1"/>
    </source>
</evidence>
<proteinExistence type="inferred from homology"/>
<reference evidence="7" key="1">
    <citation type="journal article" date="2019" name="Int. J. Syst. Evol. Microbiol.">
        <title>The Global Catalogue of Microorganisms (GCM) 10K type strain sequencing project: providing services to taxonomists for standard genome sequencing and annotation.</title>
        <authorList>
            <consortium name="The Broad Institute Genomics Platform"/>
            <consortium name="The Broad Institute Genome Sequencing Center for Infectious Disease"/>
            <person name="Wu L."/>
            <person name="Ma J."/>
        </authorList>
    </citation>
    <scope>NUCLEOTIDE SEQUENCE [LARGE SCALE GENOMIC DNA]</scope>
    <source>
        <strain evidence="7">CCUG 37865</strain>
    </source>
</reference>
<accession>A0ABV8WPD6</accession>
<evidence type="ECO:0000256" key="3">
    <source>
        <dbReference type="ARBA" id="ARBA00022723"/>
    </source>
</evidence>